<sequence>MPTICGEDAEWRKMRIVMGILLGVVGKPEIINVFIFISLLKSSRSVKSMKTKIEHGALRCVA</sequence>
<keyword evidence="1" id="KW-1133">Transmembrane helix</keyword>
<proteinExistence type="predicted"/>
<keyword evidence="1" id="KW-0472">Membrane</keyword>
<reference evidence="3" key="1">
    <citation type="submission" date="2013-10" db="EMBL/GenBank/DDBJ databases">
        <title>Genome sequencing of Onchocerca volvulus.</title>
        <authorList>
            <person name="Cotton J."/>
            <person name="Tsai J."/>
            <person name="Stanley E."/>
            <person name="Tracey A."/>
            <person name="Holroyd N."/>
            <person name="Lustigman S."/>
            <person name="Berriman M."/>
        </authorList>
    </citation>
    <scope>NUCLEOTIDE SEQUENCE</scope>
</reference>
<dbReference type="EnsemblMetazoa" id="OVOC10338.1">
    <property type="protein sequence ID" value="OVOC10338.1"/>
    <property type="gene ID" value="WBGene00247147"/>
</dbReference>
<reference evidence="2" key="2">
    <citation type="submission" date="2022-06" db="UniProtKB">
        <authorList>
            <consortium name="EnsemblMetazoa"/>
        </authorList>
    </citation>
    <scope>IDENTIFICATION</scope>
</reference>
<dbReference type="EMBL" id="CMVM020000331">
    <property type="status" value="NOT_ANNOTATED_CDS"/>
    <property type="molecule type" value="Genomic_DNA"/>
</dbReference>
<dbReference type="Proteomes" id="UP000024404">
    <property type="component" value="Unassembled WGS sequence"/>
</dbReference>
<protein>
    <submittedName>
        <fullName evidence="2">Uncharacterized protein</fullName>
    </submittedName>
</protein>
<dbReference type="AlphaFoldDB" id="A0A8R1XK05"/>
<name>A0A8R1XK05_ONCVO</name>
<evidence type="ECO:0000313" key="2">
    <source>
        <dbReference type="EnsemblMetazoa" id="OVOC10338.1"/>
    </source>
</evidence>
<evidence type="ECO:0000256" key="1">
    <source>
        <dbReference type="SAM" id="Phobius"/>
    </source>
</evidence>
<accession>A0A8R1XK05</accession>
<feature type="transmembrane region" description="Helical" evidence="1">
    <location>
        <begin position="16"/>
        <end position="40"/>
    </location>
</feature>
<keyword evidence="1" id="KW-0812">Transmembrane</keyword>
<evidence type="ECO:0000313" key="3">
    <source>
        <dbReference type="Proteomes" id="UP000024404"/>
    </source>
</evidence>
<organism evidence="2 3">
    <name type="scientific">Onchocerca volvulus</name>
    <dbReference type="NCBI Taxonomy" id="6282"/>
    <lineage>
        <taxon>Eukaryota</taxon>
        <taxon>Metazoa</taxon>
        <taxon>Ecdysozoa</taxon>
        <taxon>Nematoda</taxon>
        <taxon>Chromadorea</taxon>
        <taxon>Rhabditida</taxon>
        <taxon>Spirurina</taxon>
        <taxon>Spiruromorpha</taxon>
        <taxon>Filarioidea</taxon>
        <taxon>Onchocercidae</taxon>
        <taxon>Onchocerca</taxon>
    </lineage>
</organism>
<keyword evidence="3" id="KW-1185">Reference proteome</keyword>